<dbReference type="EMBL" id="JASKYM010000001">
    <property type="protein sequence ID" value="MDK2562675.1"/>
    <property type="molecule type" value="Genomic_DNA"/>
</dbReference>
<dbReference type="CDD" id="cd17470">
    <property type="entry name" value="T3SS_Flik_C"/>
    <property type="match status" value="1"/>
</dbReference>
<reference evidence="3 4" key="1">
    <citation type="submission" date="2023-05" db="EMBL/GenBank/DDBJ databases">
        <title>Rombocin, a short stable natural nisin variant, displays selective antimicrobial activity against Listeria monocytogenes and employs dual mode of action to kill target bacterial strains.</title>
        <authorList>
            <person name="Wambui J."/>
            <person name="Stephan R."/>
            <person name="Kuipers O.P."/>
        </authorList>
    </citation>
    <scope>NUCLEOTIDE SEQUENCE [LARGE SCALE GENOMIC DNA]</scope>
    <source>
        <strain evidence="3 4">RC002</strain>
    </source>
</reference>
<dbReference type="RefSeq" id="WP_284131639.1">
    <property type="nucleotide sequence ID" value="NZ_JASKYM010000001.1"/>
</dbReference>
<keyword evidence="1" id="KW-0175">Coiled coil</keyword>
<dbReference type="Pfam" id="PF02120">
    <property type="entry name" value="Flg_hook"/>
    <property type="match status" value="1"/>
</dbReference>
<keyword evidence="4" id="KW-1185">Reference proteome</keyword>
<accession>A0ABT7EAZ8</accession>
<feature type="domain" description="Flagellar hook-length control protein-like C-terminal" evidence="2">
    <location>
        <begin position="283"/>
        <end position="363"/>
    </location>
</feature>
<dbReference type="Gene3D" id="3.30.750.140">
    <property type="match status" value="1"/>
</dbReference>
<comment type="caution">
    <text evidence="3">The sequence shown here is derived from an EMBL/GenBank/DDBJ whole genome shotgun (WGS) entry which is preliminary data.</text>
</comment>
<keyword evidence="3" id="KW-0966">Cell projection</keyword>
<dbReference type="Proteomes" id="UP001301012">
    <property type="component" value="Unassembled WGS sequence"/>
</dbReference>
<gene>
    <name evidence="3" type="ORF">QOZ84_03865</name>
</gene>
<sequence length="413" mass="47175">MNLNISTQSINNFLGNNNIKDSMSNKSEFDDVFENIGVAEEDNNFELLQNILNNISIIDFRQPEDENKSLDLQSENVETELDLLSQIGEALKENENYKQILNDNNLKAEDTEPNQAINGNVNLENNQLYDFIKEGIQTKDIDMSELIKLKEILNQKNMIKNPSDLEVKDDSNSMIKDGESKIENLESKINNEVNKLFGYKQLEVSSLSNKANIVENNSSNLDKKDKDLSTLESILDGNDENKFMFSNNNLNVGTSQISQQSASKEVPISNIRQEFIGEDVVKTIKYIKSNGIEEIKIKISPRELGDMTIKLIKNHEETKVLITLSKEDSFDMVNKNIGDITKHLGDMNIKIKEVSVEVKTDNQKLFSDNLNQEFDKKNKENKKKRSKYGNIGIENIEEIKEKDRLDENINILI</sequence>
<name>A0ABT7EAZ8_9FIRM</name>
<keyword evidence="3" id="KW-0282">Flagellum</keyword>
<dbReference type="InterPro" id="IPR038610">
    <property type="entry name" value="FliK-like_C_sf"/>
</dbReference>
<evidence type="ECO:0000259" key="2">
    <source>
        <dbReference type="Pfam" id="PF02120"/>
    </source>
</evidence>
<organism evidence="3 4">
    <name type="scientific">Romboutsia sedimentorum</name>
    <dbReference type="NCBI Taxonomy" id="1368474"/>
    <lineage>
        <taxon>Bacteria</taxon>
        <taxon>Bacillati</taxon>
        <taxon>Bacillota</taxon>
        <taxon>Clostridia</taxon>
        <taxon>Peptostreptococcales</taxon>
        <taxon>Peptostreptococcaceae</taxon>
        <taxon>Romboutsia</taxon>
    </lineage>
</organism>
<dbReference type="InterPro" id="IPR021136">
    <property type="entry name" value="Flagellar_hook_control-like_C"/>
</dbReference>
<evidence type="ECO:0000313" key="3">
    <source>
        <dbReference type="EMBL" id="MDK2562675.1"/>
    </source>
</evidence>
<keyword evidence="3" id="KW-0969">Cilium</keyword>
<feature type="coiled-coil region" evidence="1">
    <location>
        <begin position="168"/>
        <end position="195"/>
    </location>
</feature>
<proteinExistence type="predicted"/>
<evidence type="ECO:0000256" key="1">
    <source>
        <dbReference type="SAM" id="Coils"/>
    </source>
</evidence>
<protein>
    <submittedName>
        <fullName evidence="3">Flagellar hook-length control protein FliK</fullName>
    </submittedName>
</protein>
<evidence type="ECO:0000313" key="4">
    <source>
        <dbReference type="Proteomes" id="UP001301012"/>
    </source>
</evidence>